<organism evidence="9 10">
    <name type="scientific">Zwartia hollandica</name>
    <dbReference type="NCBI Taxonomy" id="324606"/>
    <lineage>
        <taxon>Bacteria</taxon>
        <taxon>Pseudomonadati</taxon>
        <taxon>Pseudomonadota</taxon>
        <taxon>Betaproteobacteria</taxon>
        <taxon>Burkholderiales</taxon>
        <taxon>Alcaligenaceae</taxon>
        <taxon>Zwartia</taxon>
    </lineage>
</organism>
<protein>
    <submittedName>
        <fullName evidence="9">Acyl-CoA dehydrogenase</fullName>
    </submittedName>
</protein>
<sequence length="766" mass="83970">MSATAMQAFSDSARDLLSRNGAIERLRRLRDADVGFDRVAWQELANAGWLGILVSEDEGGLGLGLREMSAIAQEVGQALLPEPYIAGAVQVATVLMGVPPSALRSQLLEQLVSGSCVAGLAWQEKLGQMQALEVLTAKSVVQNDMLCLSGNKSFVSPSNGADGWIVLAMQQSEPVLVWVPSDSRGLVCEELRGADGLPTCTLKLMNVAVPTDNVLLRGKDALALVDVANDRARVIQSAELLGVMRKALSQTIDYLGTRKQFGQAIGSFQALKHRAVDAYIQVELSASCVEDVLTQIELGGALSALASRAKSRTVYAALLVTRMAIQFHGAMGFTDECDIGLYYKRTLKLSAQLGNLNGHRMRFFQQTAPESSTTAQVTTTEFPSQADWDAMSEKDFRQMLRSFYSTNYPETLRNVPRRLHWHEIKDWYMTLSRQGWVAPAWPKHFGGMGLSPEKMIAYVEEQEQYGVARAPDMGVVMIGPLLIQRGSAAQQQKFLPKIIAGEHIWCQGYSEPGAGSDLASLRTEAVQDGDVFVVNGQKIWTTLAQDATHMFALVRTDKEAKKQAGISFLLIDLATPGITIRPIKDIVGYEEFCEVFFDNVRVPVDNLVGELNQGWTIAKTLLGFERIFLGSPKQSRYAMSQLTAMAEHLELFSDAVFVSRYAELMLDVADQVSGYTHYAEMVKRGDVLPPSVSLLKIWGTDTYQRICALMVEYAQEHGASGFNTELSPAGLNVPAIMLNSIPSTIYGGSTEVQKEILAKHVLKLPD</sequence>
<proteinExistence type="inferred from homology"/>
<evidence type="ECO:0000313" key="9">
    <source>
        <dbReference type="EMBL" id="MBZ1350695.1"/>
    </source>
</evidence>
<comment type="similarity">
    <text evidence="2">Belongs to the acyl-CoA dehydrogenase family.</text>
</comment>
<reference evidence="9" key="1">
    <citation type="submission" date="2021-07" db="EMBL/GenBank/DDBJ databases">
        <title>New genus and species of the family Alcaligenaceae.</title>
        <authorList>
            <person name="Hahn M.W."/>
        </authorList>
    </citation>
    <scope>NUCLEOTIDE SEQUENCE</scope>
    <source>
        <strain evidence="9">LF4-65</strain>
    </source>
</reference>
<dbReference type="InterPro" id="IPR009075">
    <property type="entry name" value="AcylCo_DH/oxidase_C"/>
</dbReference>
<evidence type="ECO:0000259" key="7">
    <source>
        <dbReference type="Pfam" id="PF02770"/>
    </source>
</evidence>
<dbReference type="GO" id="GO:0016627">
    <property type="term" value="F:oxidoreductase activity, acting on the CH-CH group of donors"/>
    <property type="evidence" value="ECO:0007669"/>
    <property type="project" value="InterPro"/>
</dbReference>
<dbReference type="EMBL" id="JAHXRI010000007">
    <property type="protein sequence ID" value="MBZ1350695.1"/>
    <property type="molecule type" value="Genomic_DNA"/>
</dbReference>
<dbReference type="SUPFAM" id="SSF47203">
    <property type="entry name" value="Acyl-CoA dehydrogenase C-terminal domain-like"/>
    <property type="match status" value="2"/>
</dbReference>
<dbReference type="Gene3D" id="2.40.110.10">
    <property type="entry name" value="Butyryl-CoA Dehydrogenase, subunit A, domain 2"/>
    <property type="match status" value="2"/>
</dbReference>
<evidence type="ECO:0000256" key="5">
    <source>
        <dbReference type="ARBA" id="ARBA00023002"/>
    </source>
</evidence>
<dbReference type="AlphaFoldDB" id="A0A953N8W0"/>
<evidence type="ECO:0000256" key="4">
    <source>
        <dbReference type="ARBA" id="ARBA00022827"/>
    </source>
</evidence>
<evidence type="ECO:0000256" key="3">
    <source>
        <dbReference type="ARBA" id="ARBA00022630"/>
    </source>
</evidence>
<dbReference type="InterPro" id="IPR009100">
    <property type="entry name" value="AcylCoA_DH/oxidase_NM_dom_sf"/>
</dbReference>
<dbReference type="RefSeq" id="WP_259661106.1">
    <property type="nucleotide sequence ID" value="NZ_JAHXRI010000007.1"/>
</dbReference>
<feature type="domain" description="Acyl-CoA dehydrogenase/oxidase C-terminal" evidence="6">
    <location>
        <begin position="231"/>
        <end position="354"/>
    </location>
</feature>
<dbReference type="Gene3D" id="1.20.140.10">
    <property type="entry name" value="Butyryl-CoA Dehydrogenase, subunit A, domain 3"/>
    <property type="match status" value="2"/>
</dbReference>
<comment type="caution">
    <text evidence="9">The sequence shown here is derived from an EMBL/GenBank/DDBJ whole genome shotgun (WGS) entry which is preliminary data.</text>
</comment>
<feature type="domain" description="Acyl-CoA dehydrogenase/oxidase C-terminal" evidence="6">
    <location>
        <begin position="612"/>
        <end position="762"/>
    </location>
</feature>
<dbReference type="GO" id="GO:0005886">
    <property type="term" value="C:plasma membrane"/>
    <property type="evidence" value="ECO:0007669"/>
    <property type="project" value="TreeGrafter"/>
</dbReference>
<keyword evidence="3" id="KW-0285">Flavoprotein</keyword>
<dbReference type="Pfam" id="PF02771">
    <property type="entry name" value="Acyl-CoA_dh_N"/>
    <property type="match status" value="2"/>
</dbReference>
<dbReference type="PANTHER" id="PTHR43292:SF3">
    <property type="entry name" value="ACYL-COA DEHYDROGENASE FADE29"/>
    <property type="match status" value="1"/>
</dbReference>
<evidence type="ECO:0000259" key="6">
    <source>
        <dbReference type="Pfam" id="PF00441"/>
    </source>
</evidence>
<dbReference type="InterPro" id="IPR013786">
    <property type="entry name" value="AcylCoA_DH/ox_N"/>
</dbReference>
<name>A0A953N8W0_9BURK</name>
<accession>A0A953N8W0</accession>
<feature type="domain" description="Acyl-CoA dehydrogenase/oxidase N-terminal" evidence="8">
    <location>
        <begin position="393"/>
        <end position="502"/>
    </location>
</feature>
<dbReference type="Pfam" id="PF02770">
    <property type="entry name" value="Acyl-CoA_dh_M"/>
    <property type="match status" value="1"/>
</dbReference>
<dbReference type="FunFam" id="2.40.110.10:FF:000011">
    <property type="entry name" value="Acyl-CoA dehydrogenase FadE34"/>
    <property type="match status" value="1"/>
</dbReference>
<keyword evidence="5" id="KW-0560">Oxidoreductase</keyword>
<evidence type="ECO:0000313" key="10">
    <source>
        <dbReference type="Proteomes" id="UP000739565"/>
    </source>
</evidence>
<keyword evidence="4" id="KW-0274">FAD</keyword>
<dbReference type="InterPro" id="IPR036250">
    <property type="entry name" value="AcylCo_DH-like_C"/>
</dbReference>
<dbReference type="CDD" id="cd00567">
    <property type="entry name" value="ACAD"/>
    <property type="match status" value="1"/>
</dbReference>
<evidence type="ECO:0000256" key="1">
    <source>
        <dbReference type="ARBA" id="ARBA00001974"/>
    </source>
</evidence>
<dbReference type="InterPro" id="IPR052161">
    <property type="entry name" value="Mycobact_Acyl-CoA_DH"/>
</dbReference>
<dbReference type="GO" id="GO:0050660">
    <property type="term" value="F:flavin adenine dinucleotide binding"/>
    <property type="evidence" value="ECO:0007669"/>
    <property type="project" value="InterPro"/>
</dbReference>
<dbReference type="InterPro" id="IPR037069">
    <property type="entry name" value="AcylCoA_DH/ox_N_sf"/>
</dbReference>
<feature type="domain" description="Acyl-CoA oxidase/dehydrogenase middle" evidence="7">
    <location>
        <begin position="506"/>
        <end position="600"/>
    </location>
</feature>
<dbReference type="InterPro" id="IPR006091">
    <property type="entry name" value="Acyl-CoA_Oxase/DH_mid-dom"/>
</dbReference>
<keyword evidence="10" id="KW-1185">Reference proteome</keyword>
<evidence type="ECO:0000256" key="2">
    <source>
        <dbReference type="ARBA" id="ARBA00009347"/>
    </source>
</evidence>
<dbReference type="Pfam" id="PF00441">
    <property type="entry name" value="Acyl-CoA_dh_1"/>
    <property type="match status" value="2"/>
</dbReference>
<feature type="domain" description="Acyl-CoA dehydrogenase/oxidase N-terminal" evidence="8">
    <location>
        <begin position="7"/>
        <end position="114"/>
    </location>
</feature>
<evidence type="ECO:0000259" key="8">
    <source>
        <dbReference type="Pfam" id="PF02771"/>
    </source>
</evidence>
<comment type="cofactor">
    <cofactor evidence="1">
        <name>FAD</name>
        <dbReference type="ChEBI" id="CHEBI:57692"/>
    </cofactor>
</comment>
<dbReference type="SUPFAM" id="SSF56645">
    <property type="entry name" value="Acyl-CoA dehydrogenase NM domain-like"/>
    <property type="match status" value="2"/>
</dbReference>
<dbReference type="PANTHER" id="PTHR43292">
    <property type="entry name" value="ACYL-COA DEHYDROGENASE"/>
    <property type="match status" value="1"/>
</dbReference>
<dbReference type="Gene3D" id="1.10.540.10">
    <property type="entry name" value="Acyl-CoA dehydrogenase/oxidase, N-terminal domain"/>
    <property type="match status" value="2"/>
</dbReference>
<dbReference type="InterPro" id="IPR046373">
    <property type="entry name" value="Acyl-CoA_Oxase/DH_mid-dom_sf"/>
</dbReference>
<dbReference type="Proteomes" id="UP000739565">
    <property type="component" value="Unassembled WGS sequence"/>
</dbReference>
<gene>
    <name evidence="9" type="ORF">KZZ10_08565</name>
</gene>